<dbReference type="GO" id="GO:0009338">
    <property type="term" value="C:exodeoxyribonuclease V complex"/>
    <property type="evidence" value="ECO:0007669"/>
    <property type="project" value="InterPro"/>
</dbReference>
<dbReference type="HAMAP" id="MF_01486">
    <property type="entry name" value="RecC"/>
    <property type="match status" value="1"/>
</dbReference>
<keyword evidence="2 10" id="KW-0547">Nucleotide-binding</keyword>
<dbReference type="InterPro" id="IPR027417">
    <property type="entry name" value="P-loop_NTPase"/>
</dbReference>
<accession>A0AA48KS71</accession>
<dbReference type="EMBL" id="AP027272">
    <property type="protein sequence ID" value="BDX06184.1"/>
    <property type="molecule type" value="Genomic_DNA"/>
</dbReference>
<evidence type="ECO:0000256" key="5">
    <source>
        <dbReference type="ARBA" id="ARBA00022806"/>
    </source>
</evidence>
<dbReference type="Pfam" id="PF04257">
    <property type="entry name" value="Exonuc_V_gamma"/>
    <property type="match status" value="1"/>
</dbReference>
<evidence type="ECO:0000313" key="13">
    <source>
        <dbReference type="Proteomes" id="UP001333710"/>
    </source>
</evidence>
<comment type="function">
    <text evidence="10">A helicase/nuclease that prepares dsDNA breaks (DSB) for recombinational DNA repair. Binds to DSBs and unwinds DNA via a highly rapid and processive ATP-dependent bidirectional helicase activity. Unwinds dsDNA until it encounters a Chi (crossover hotspot instigator) sequence from the 3' direction. Cuts ssDNA a few nucleotides 3' to the Chi site. The properties and activities of the enzyme are changed at Chi. The Chi-altered holoenzyme produces a long 3'-ssDNA overhang and facilitates RecA-binding to the ssDNA for homologous DNA recombination and repair. Holoenzyme degrades any linearized DNA that is unable to undergo homologous recombination. In the holoenzyme this subunit recognizes the wild-type Chi sequence, and when added to isolated RecB increases its ATP-dependent helicase processivity.</text>
</comment>
<evidence type="ECO:0000256" key="9">
    <source>
        <dbReference type="ARBA" id="ARBA00023204"/>
    </source>
</evidence>
<dbReference type="GO" id="GO:0005524">
    <property type="term" value="F:ATP binding"/>
    <property type="evidence" value="ECO:0007669"/>
    <property type="project" value="UniProtKB-UniRule"/>
</dbReference>
<dbReference type="InterPro" id="IPR013986">
    <property type="entry name" value="DExx_box_DNA_helicase_dom_sf"/>
</dbReference>
<dbReference type="Gene3D" id="1.10.10.160">
    <property type="match status" value="1"/>
</dbReference>
<evidence type="ECO:0000313" key="12">
    <source>
        <dbReference type="EMBL" id="BDX06184.1"/>
    </source>
</evidence>
<evidence type="ECO:0000256" key="7">
    <source>
        <dbReference type="ARBA" id="ARBA00022840"/>
    </source>
</evidence>
<dbReference type="SUPFAM" id="SSF52540">
    <property type="entry name" value="P-loop containing nucleoside triphosphate hydrolases"/>
    <property type="match status" value="2"/>
</dbReference>
<keyword evidence="13" id="KW-1185">Reference proteome</keyword>
<dbReference type="PANTHER" id="PTHR30591:SF1">
    <property type="entry name" value="RECBCD ENZYME SUBUNIT RECC"/>
    <property type="match status" value="1"/>
</dbReference>
<name>A0AA48KS71_9ALTE</name>
<dbReference type="NCBIfam" id="TIGR01450">
    <property type="entry name" value="recC"/>
    <property type="match status" value="1"/>
</dbReference>
<keyword evidence="6 10" id="KW-0269">Exonuclease</keyword>
<dbReference type="KEGG" id="pmaw:MACH26_17050"/>
<dbReference type="Gene3D" id="1.10.10.990">
    <property type="match status" value="1"/>
</dbReference>
<dbReference type="InterPro" id="IPR011335">
    <property type="entry name" value="Restrct_endonuc-II-like"/>
</dbReference>
<dbReference type="PIRSF" id="PIRSF000980">
    <property type="entry name" value="RecC"/>
    <property type="match status" value="1"/>
</dbReference>
<dbReference type="GO" id="GO:0003678">
    <property type="term" value="F:DNA helicase activity"/>
    <property type="evidence" value="ECO:0007669"/>
    <property type="project" value="UniProtKB-UniRule"/>
</dbReference>
<evidence type="ECO:0000256" key="6">
    <source>
        <dbReference type="ARBA" id="ARBA00022839"/>
    </source>
</evidence>
<dbReference type="GO" id="GO:0003677">
    <property type="term" value="F:DNA binding"/>
    <property type="evidence" value="ECO:0007669"/>
    <property type="project" value="UniProtKB-UniRule"/>
</dbReference>
<reference evidence="12" key="1">
    <citation type="submission" date="2023-01" db="EMBL/GenBank/DDBJ databases">
        <title>Complete genome sequence of Planctobacterium marinum strain Dej080120_11.</title>
        <authorList>
            <person name="Ueki S."/>
            <person name="Maruyama F."/>
        </authorList>
    </citation>
    <scope>NUCLEOTIDE SEQUENCE</scope>
    <source>
        <strain evidence="12">Dej080120_11</strain>
    </source>
</reference>
<evidence type="ECO:0000256" key="1">
    <source>
        <dbReference type="ARBA" id="ARBA00022722"/>
    </source>
</evidence>
<dbReference type="SUPFAM" id="SSF52980">
    <property type="entry name" value="Restriction endonuclease-like"/>
    <property type="match status" value="1"/>
</dbReference>
<keyword evidence="7 10" id="KW-0067">ATP-binding</keyword>
<dbReference type="GO" id="GO:0000724">
    <property type="term" value="P:double-strand break repair via homologous recombination"/>
    <property type="evidence" value="ECO:0007669"/>
    <property type="project" value="UniProtKB-UniRule"/>
</dbReference>
<dbReference type="PANTHER" id="PTHR30591">
    <property type="entry name" value="RECBCD ENZYME SUBUNIT RECC"/>
    <property type="match status" value="1"/>
</dbReference>
<proteinExistence type="inferred from homology"/>
<feature type="domain" description="RecC C-terminal" evidence="11">
    <location>
        <begin position="862"/>
        <end position="1089"/>
    </location>
</feature>
<keyword evidence="5 10" id="KW-0347">Helicase</keyword>
<dbReference type="Gene3D" id="3.40.50.300">
    <property type="entry name" value="P-loop containing nucleotide triphosphate hydrolases"/>
    <property type="match status" value="2"/>
</dbReference>
<protein>
    <recommendedName>
        <fullName evidence="10">RecBCD enzyme subunit RecC</fullName>
    </recommendedName>
    <alternativeName>
        <fullName evidence="10">Exonuclease V subunit RecC</fullName>
        <shortName evidence="10">ExoV subunit RecC</shortName>
    </alternativeName>
    <alternativeName>
        <fullName evidence="10">Helicase/nuclease RecBCD subunit RecC</fullName>
    </alternativeName>
</protein>
<evidence type="ECO:0000256" key="2">
    <source>
        <dbReference type="ARBA" id="ARBA00022741"/>
    </source>
</evidence>
<dbReference type="Gene3D" id="3.40.50.10930">
    <property type="match status" value="1"/>
</dbReference>
<dbReference type="AlphaFoldDB" id="A0AA48KS71"/>
<sequence>MLHLIQSNKMEVLLASLLQKLAEQTFDEQGASEDLASLLTPDTILVQSPGMSQWLKINIANTLDIAANIEFPLPSSFIWQLYQRSIPDLPKESAFNKQFLAWKILQLLPQYLDLPEFIPLARYVADEKADEPPADLGEQLKCWQLCAKIADVYDQYLMYRPEWILAWEQGEDSLPDVDVSQQPWQPILWRAICEFTEQQGESQWHRANMHTALMAQLEQAQQGSNKPLYVFGISAMPVQQLEILRSLSEHSEVYIFWFNPSEHYWADVVDNKRFQKQQLSLFDEPDVQSQEKKQQAAALLDVGNPLLASWGKPGRDFLEMLTELEPLQADLFSAPQQQHLLGWVQSEVFQLTLRGKRQPLTVQERLSNSGDFPKKSLTHDDSSIEIHATHSRLRELEVLRDQICHWFESGAVESLNDVIVMMPDVGVYAPLIETVFSRPLDSKGELQERGIPFAISDRSQAEEDSIVTSFLRLMAQEHSRMTLTEVFELFKVPEIAARYGIGGDEIQALHRWCYEAGVRWGWSGLEKQHWQLPQENQNTWIFGLQRLLAGYAHQGAEVLNGEIVPYGEVEGQLTQALGLLLAFVEDLRALTRFCRASHPLQEKVSEALLVLDSFYLVDSDNEYRLQKLKETIAKLKVHSQHYAGKISQQVFVQVLNEALNESGVGQRFLAGRLNFCTLMPMRSIPFKHVCILGLNEPDYPRQTTPISFDLVSRSTPRKGDRSRRLDDRYLFLEALLSARDKLYLSYQGRDDKSNETKEPSILVSELVDYCQQSVCFAEHLELDIETAEKAVKQHLLHEHPLQPWDASYFATAKDKNRAVTSFDRTMFEVASTLQSGQGAVDFLKVNQHAAMLDESTRQDISELELHQLQQFFRNPVRGWFKSVWKTQFPLIAEIMPDDEPLNLDSLQRYQATSQLLQGDSEQAVMRQMELEGQLPIGNLKLLEQDELSARAATIKDKMSDAFGGSLPTLSTRWLTTELIVSGTNTDKQALSLTGAVQLTASGDLVSFRPGKLGANDYLAIWMSWNLVCAVENRQSRAWFFAADKTLNFEPIEQQEARENLQLLVELYLKGQQQCLAFFPKTALIWAQSQDEGKTLAGFAGNSFLPGEASDLHIGRVYPQLQGCWQSFTELADTLLQPILAKAELS</sequence>
<evidence type="ECO:0000256" key="3">
    <source>
        <dbReference type="ARBA" id="ARBA00022763"/>
    </source>
</evidence>
<gene>
    <name evidence="10 12" type="primary">recC</name>
    <name evidence="12" type="ORF">MACH26_17050</name>
</gene>
<comment type="similarity">
    <text evidence="10">Belongs to the RecC family.</text>
</comment>
<dbReference type="InterPro" id="IPR006697">
    <property type="entry name" value="RecC"/>
</dbReference>
<keyword evidence="9 10" id="KW-0234">DNA repair</keyword>
<evidence type="ECO:0000256" key="4">
    <source>
        <dbReference type="ARBA" id="ARBA00022801"/>
    </source>
</evidence>
<evidence type="ECO:0000256" key="10">
    <source>
        <dbReference type="HAMAP-Rule" id="MF_01486"/>
    </source>
</evidence>
<organism evidence="12 13">
    <name type="scientific">Planctobacterium marinum</name>
    <dbReference type="NCBI Taxonomy" id="1631968"/>
    <lineage>
        <taxon>Bacteria</taxon>
        <taxon>Pseudomonadati</taxon>
        <taxon>Pseudomonadota</taxon>
        <taxon>Gammaproteobacteria</taxon>
        <taxon>Alteromonadales</taxon>
        <taxon>Alteromonadaceae</taxon>
        <taxon>Planctobacterium</taxon>
    </lineage>
</organism>
<dbReference type="Proteomes" id="UP001333710">
    <property type="component" value="Chromosome"/>
</dbReference>
<dbReference type="RefSeq" id="WP_338292216.1">
    <property type="nucleotide sequence ID" value="NZ_AP027272.1"/>
</dbReference>
<comment type="subunit">
    <text evidence="10">Heterotrimer of RecB, RecC and RecD. All subunits contribute to DNA-binding.</text>
</comment>
<keyword evidence="4 10" id="KW-0378">Hydrolase</keyword>
<keyword evidence="3 10" id="KW-0227">DNA damage</keyword>
<dbReference type="Pfam" id="PF17946">
    <property type="entry name" value="RecC_C"/>
    <property type="match status" value="1"/>
</dbReference>
<comment type="miscellaneous">
    <text evidence="10">In the RecBCD complex, RecB has a slow 3'-5' helicase, an exonuclease activity and loads RecA onto ssDNA, RecD has a fast 5'-3' helicase activity, while RecC stimulates the ATPase and processivity of the RecB helicase and contributes to recognition of the Chi site.</text>
</comment>
<keyword evidence="8 10" id="KW-0238">DNA-binding</keyword>
<dbReference type="GO" id="GO:0008854">
    <property type="term" value="F:exodeoxyribonuclease V activity"/>
    <property type="evidence" value="ECO:0007669"/>
    <property type="project" value="InterPro"/>
</dbReference>
<dbReference type="InterPro" id="IPR041500">
    <property type="entry name" value="RecC_C"/>
</dbReference>
<evidence type="ECO:0000256" key="8">
    <source>
        <dbReference type="ARBA" id="ARBA00023125"/>
    </source>
</evidence>
<keyword evidence="1 10" id="KW-0540">Nuclease</keyword>
<evidence type="ECO:0000259" key="11">
    <source>
        <dbReference type="Pfam" id="PF17946"/>
    </source>
</evidence>